<comment type="caution">
    <text evidence="3">The sequence shown here is derived from an EMBL/GenBank/DDBJ whole genome shotgun (WGS) entry which is preliminary data.</text>
</comment>
<dbReference type="Pfam" id="PF03413">
    <property type="entry name" value="PepSY"/>
    <property type="match status" value="2"/>
</dbReference>
<gene>
    <name evidence="3" type="ORF">C8J48_3776</name>
</gene>
<evidence type="ECO:0000313" key="4">
    <source>
        <dbReference type="Proteomes" id="UP000241639"/>
    </source>
</evidence>
<dbReference type="AlphaFoldDB" id="A0A2T4YXU0"/>
<evidence type="ECO:0000313" key="3">
    <source>
        <dbReference type="EMBL" id="PTM51332.1"/>
    </source>
</evidence>
<feature type="domain" description="PepSY" evidence="2">
    <location>
        <begin position="34"/>
        <end position="91"/>
    </location>
</feature>
<feature type="domain" description="PepSY" evidence="2">
    <location>
        <begin position="142"/>
        <end position="197"/>
    </location>
</feature>
<evidence type="ECO:0000259" key="2">
    <source>
        <dbReference type="Pfam" id="PF03413"/>
    </source>
</evidence>
<name>A0A2T4YXU0_9BACL</name>
<dbReference type="Proteomes" id="UP000241639">
    <property type="component" value="Unassembled WGS sequence"/>
</dbReference>
<feature type="region of interest" description="Disordered" evidence="1">
    <location>
        <begin position="95"/>
        <end position="144"/>
    </location>
</feature>
<organism evidence="3 4">
    <name type="scientific">Desmospora activa DSM 45169</name>
    <dbReference type="NCBI Taxonomy" id="1121389"/>
    <lineage>
        <taxon>Bacteria</taxon>
        <taxon>Bacillati</taxon>
        <taxon>Bacillota</taxon>
        <taxon>Bacilli</taxon>
        <taxon>Bacillales</taxon>
        <taxon>Thermoactinomycetaceae</taxon>
        <taxon>Desmospora</taxon>
    </lineage>
</organism>
<proteinExistence type="predicted"/>
<dbReference type="OrthoDB" id="5361545at2"/>
<keyword evidence="4" id="KW-1185">Reference proteome</keyword>
<feature type="compositionally biased region" description="Basic and acidic residues" evidence="1">
    <location>
        <begin position="99"/>
        <end position="144"/>
    </location>
</feature>
<protein>
    <submittedName>
        <fullName evidence="3">Peptidase YpeB-like protein</fullName>
    </submittedName>
</protein>
<dbReference type="InterPro" id="IPR025711">
    <property type="entry name" value="PepSY"/>
</dbReference>
<dbReference type="EMBL" id="PZZP01000010">
    <property type="protein sequence ID" value="PTM51332.1"/>
    <property type="molecule type" value="Genomic_DNA"/>
</dbReference>
<evidence type="ECO:0000256" key="1">
    <source>
        <dbReference type="SAM" id="MobiDB-lite"/>
    </source>
</evidence>
<accession>A0A2T4YXU0</accession>
<dbReference type="RefSeq" id="WP_107728726.1">
    <property type="nucleotide sequence ID" value="NZ_PZZP01000010.1"/>
</dbReference>
<reference evidence="3 4" key="1">
    <citation type="submission" date="2018-04" db="EMBL/GenBank/DDBJ databases">
        <title>Genomic Encyclopedia of Archaeal and Bacterial Type Strains, Phase II (KMG-II): from individual species to whole genera.</title>
        <authorList>
            <person name="Goeker M."/>
        </authorList>
    </citation>
    <scope>NUCLEOTIDE SEQUENCE [LARGE SCALE GENOMIC DNA]</scope>
    <source>
        <strain evidence="3 4">DSM 45169</strain>
    </source>
</reference>
<sequence length="205" mass="22860">MRKTGLVVLVGAVIIAGAGFGVNKIFAGESDPTLTVQEVTQKVEERYPGKVKEVERDDKGSHVVYEIELAGSNGEYEIKMDANTGEILKVEQQQVLTDDTAKDSKDGNDDEHQSDNTVARDDDQEQKPSDDQGQKQPKDKKRISYEQAKKVALSKFDGKITEIELDEDDGRWIYDVEIKNGKQEADVEIDAYTGEVLFMSVENDD</sequence>
<dbReference type="Gene3D" id="3.10.450.40">
    <property type="match status" value="2"/>
</dbReference>